<accession>A0A0C2X436</accession>
<dbReference type="AlphaFoldDB" id="A0A0C2X436"/>
<name>A0A0C2X436_AMAMK</name>
<reference evidence="1 2" key="1">
    <citation type="submission" date="2014-04" db="EMBL/GenBank/DDBJ databases">
        <title>Evolutionary Origins and Diversification of the Mycorrhizal Mutualists.</title>
        <authorList>
            <consortium name="DOE Joint Genome Institute"/>
            <consortium name="Mycorrhizal Genomics Consortium"/>
            <person name="Kohler A."/>
            <person name="Kuo A."/>
            <person name="Nagy L.G."/>
            <person name="Floudas D."/>
            <person name="Copeland A."/>
            <person name="Barry K.W."/>
            <person name="Cichocki N."/>
            <person name="Veneault-Fourrey C."/>
            <person name="LaButti K."/>
            <person name="Lindquist E.A."/>
            <person name="Lipzen A."/>
            <person name="Lundell T."/>
            <person name="Morin E."/>
            <person name="Murat C."/>
            <person name="Riley R."/>
            <person name="Ohm R."/>
            <person name="Sun H."/>
            <person name="Tunlid A."/>
            <person name="Henrissat B."/>
            <person name="Grigoriev I.V."/>
            <person name="Hibbett D.S."/>
            <person name="Martin F."/>
        </authorList>
    </citation>
    <scope>NUCLEOTIDE SEQUENCE [LARGE SCALE GENOMIC DNA]</scope>
    <source>
        <strain evidence="1 2">Koide BX008</strain>
    </source>
</reference>
<dbReference type="EMBL" id="KN818227">
    <property type="protein sequence ID" value="KIL68992.1"/>
    <property type="molecule type" value="Genomic_DNA"/>
</dbReference>
<keyword evidence="2" id="KW-1185">Reference proteome</keyword>
<evidence type="ECO:0000313" key="1">
    <source>
        <dbReference type="EMBL" id="KIL68992.1"/>
    </source>
</evidence>
<gene>
    <name evidence="1" type="ORF">M378DRAFT_8409</name>
</gene>
<dbReference type="Proteomes" id="UP000054549">
    <property type="component" value="Unassembled WGS sequence"/>
</dbReference>
<organism evidence="1 2">
    <name type="scientific">Amanita muscaria (strain Koide BX008)</name>
    <dbReference type="NCBI Taxonomy" id="946122"/>
    <lineage>
        <taxon>Eukaryota</taxon>
        <taxon>Fungi</taxon>
        <taxon>Dikarya</taxon>
        <taxon>Basidiomycota</taxon>
        <taxon>Agaricomycotina</taxon>
        <taxon>Agaricomycetes</taxon>
        <taxon>Agaricomycetidae</taxon>
        <taxon>Agaricales</taxon>
        <taxon>Pluteineae</taxon>
        <taxon>Amanitaceae</taxon>
        <taxon>Amanita</taxon>
    </lineage>
</organism>
<evidence type="ECO:0000313" key="2">
    <source>
        <dbReference type="Proteomes" id="UP000054549"/>
    </source>
</evidence>
<proteinExistence type="predicted"/>
<dbReference type="InParanoid" id="A0A0C2X436"/>
<sequence>MVMIFNISSLNTKLNNRGVPGGTLDIIVFFGYRDSTYLMPPVSKENRSIKGTARQGPIAKGHL</sequence>
<protein>
    <submittedName>
        <fullName evidence="1">Uncharacterized protein</fullName>
    </submittedName>
</protein>
<dbReference type="HOGENOM" id="CLU_2885326_0_0_1"/>